<dbReference type="InterPro" id="IPR036397">
    <property type="entry name" value="RNaseH_sf"/>
</dbReference>
<keyword evidence="4" id="KW-0540">Nuclease</keyword>
<dbReference type="InterPro" id="IPR001584">
    <property type="entry name" value="Integrase_cat-core"/>
</dbReference>
<comment type="caution">
    <text evidence="12">The sequence shown here is derived from an EMBL/GenBank/DDBJ whole genome shotgun (WGS) entry which is preliminary data.</text>
</comment>
<dbReference type="EMBL" id="VZRM01005637">
    <property type="protein sequence ID" value="NWV39344.1"/>
    <property type="molecule type" value="Genomic_DNA"/>
</dbReference>
<evidence type="ECO:0000256" key="7">
    <source>
        <dbReference type="ARBA" id="ARBA00022801"/>
    </source>
</evidence>
<gene>
    <name evidence="12" type="primary">Ervk6</name>
    <name evidence="12" type="ORF">GRAPIC_R16114</name>
</gene>
<evidence type="ECO:0000256" key="2">
    <source>
        <dbReference type="ARBA" id="ARBA00022679"/>
    </source>
</evidence>
<dbReference type="Proteomes" id="UP000575029">
    <property type="component" value="Unassembled WGS sequence"/>
</dbReference>
<evidence type="ECO:0000256" key="8">
    <source>
        <dbReference type="ARBA" id="ARBA00022918"/>
    </source>
</evidence>
<keyword evidence="3" id="KW-0548">Nucleotidyltransferase</keyword>
<dbReference type="PROSITE" id="PS50994">
    <property type="entry name" value="INTEGRASE"/>
    <property type="match status" value="1"/>
</dbReference>
<name>A0A7K6EJK9_9PASS</name>
<dbReference type="PANTHER" id="PTHR41694">
    <property type="entry name" value="ENDOGENOUS RETROVIRUS GROUP K MEMBER POL PROTEIN"/>
    <property type="match status" value="1"/>
</dbReference>
<dbReference type="GO" id="GO:0008270">
    <property type="term" value="F:zinc ion binding"/>
    <property type="evidence" value="ECO:0007669"/>
    <property type="project" value="UniProtKB-KW"/>
</dbReference>
<evidence type="ECO:0000256" key="4">
    <source>
        <dbReference type="ARBA" id="ARBA00022722"/>
    </source>
</evidence>
<dbReference type="GO" id="GO:0016787">
    <property type="term" value="F:hydrolase activity"/>
    <property type="evidence" value="ECO:0007669"/>
    <property type="project" value="UniProtKB-KW"/>
</dbReference>
<dbReference type="EC" id="2.7.7.49" evidence="1"/>
<feature type="domain" description="Integrase catalytic" evidence="11">
    <location>
        <begin position="72"/>
        <end position="111"/>
    </location>
</feature>
<evidence type="ECO:0000259" key="10">
    <source>
        <dbReference type="PROSITE" id="PS50876"/>
    </source>
</evidence>
<organism evidence="12 13">
    <name type="scientific">Grantiella picta</name>
    <dbReference type="NCBI Taxonomy" id="266360"/>
    <lineage>
        <taxon>Eukaryota</taxon>
        <taxon>Metazoa</taxon>
        <taxon>Chordata</taxon>
        <taxon>Craniata</taxon>
        <taxon>Vertebrata</taxon>
        <taxon>Euteleostomi</taxon>
        <taxon>Archelosauria</taxon>
        <taxon>Archosauria</taxon>
        <taxon>Dinosauria</taxon>
        <taxon>Saurischia</taxon>
        <taxon>Theropoda</taxon>
        <taxon>Coelurosauria</taxon>
        <taxon>Aves</taxon>
        <taxon>Neognathae</taxon>
        <taxon>Neoaves</taxon>
        <taxon>Telluraves</taxon>
        <taxon>Australaves</taxon>
        <taxon>Passeriformes</taxon>
        <taxon>Meliphagoidea</taxon>
        <taxon>Meliphagidae</taxon>
        <taxon>Grantiella</taxon>
    </lineage>
</organism>
<feature type="non-terminal residue" evidence="12">
    <location>
        <position position="111"/>
    </location>
</feature>
<protein>
    <recommendedName>
        <fullName evidence="1">RNA-directed DNA polymerase</fullName>
        <ecNumber evidence="1">2.7.7.49</ecNumber>
    </recommendedName>
</protein>
<dbReference type="GO" id="GO:0035613">
    <property type="term" value="F:RNA stem-loop binding"/>
    <property type="evidence" value="ECO:0007669"/>
    <property type="project" value="TreeGrafter"/>
</dbReference>
<evidence type="ECO:0000256" key="5">
    <source>
        <dbReference type="ARBA" id="ARBA00022723"/>
    </source>
</evidence>
<evidence type="ECO:0000256" key="6">
    <source>
        <dbReference type="ARBA" id="ARBA00022759"/>
    </source>
</evidence>
<dbReference type="InterPro" id="IPR003308">
    <property type="entry name" value="Integrase_Zn-bd_dom_N"/>
</dbReference>
<keyword evidence="2" id="KW-0808">Transferase</keyword>
<keyword evidence="8" id="KW-0695">RNA-directed DNA polymerase</keyword>
<proteinExistence type="predicted"/>
<evidence type="ECO:0000256" key="3">
    <source>
        <dbReference type="ARBA" id="ARBA00022695"/>
    </source>
</evidence>
<reference evidence="12 13" key="1">
    <citation type="submission" date="2019-09" db="EMBL/GenBank/DDBJ databases">
        <title>Bird 10,000 Genomes (B10K) Project - Family phase.</title>
        <authorList>
            <person name="Zhang G."/>
        </authorList>
    </citation>
    <scope>NUCLEOTIDE SEQUENCE [LARGE SCALE GENOMIC DNA]</scope>
    <source>
        <strain evidence="12">B10K-DU-029-50</strain>
        <tissue evidence="12">Heart</tissue>
    </source>
</reference>
<keyword evidence="6" id="KW-0255">Endonuclease</keyword>
<dbReference type="Gene3D" id="3.30.420.10">
    <property type="entry name" value="Ribonuclease H-like superfamily/Ribonuclease H"/>
    <property type="match status" value="1"/>
</dbReference>
<keyword evidence="7" id="KW-0378">Hydrolase</keyword>
<feature type="non-terminal residue" evidence="12">
    <location>
        <position position="1"/>
    </location>
</feature>
<dbReference type="GO" id="GO:0015074">
    <property type="term" value="P:DNA integration"/>
    <property type="evidence" value="ECO:0007669"/>
    <property type="project" value="InterPro"/>
</dbReference>
<feature type="domain" description="Integrase-type" evidence="10">
    <location>
        <begin position="22"/>
        <end position="63"/>
    </location>
</feature>
<dbReference type="PROSITE" id="PS50876">
    <property type="entry name" value="ZF_INTEGRASE"/>
    <property type="match status" value="1"/>
</dbReference>
<dbReference type="Gene3D" id="1.10.10.200">
    <property type="match status" value="1"/>
</dbReference>
<dbReference type="GO" id="GO:0004519">
    <property type="term" value="F:endonuclease activity"/>
    <property type="evidence" value="ECO:0007669"/>
    <property type="project" value="UniProtKB-KW"/>
</dbReference>
<sequence>IADGNRRADALSVPVITPSVPDTFSQANLSHQLYDQNASTLVRMFQLTRNQAKAILSTCPSCAKDQAPPYLSGINPRELESCQLWQTDVMHISEFGHEKYVHVSIDTFSGA</sequence>
<keyword evidence="13" id="KW-1185">Reference proteome</keyword>
<dbReference type="PANTHER" id="PTHR41694:SF3">
    <property type="entry name" value="RNA-DIRECTED DNA POLYMERASE-RELATED"/>
    <property type="match status" value="1"/>
</dbReference>
<dbReference type="AlphaFoldDB" id="A0A7K6EJK9"/>
<dbReference type="GO" id="GO:0003964">
    <property type="term" value="F:RNA-directed DNA polymerase activity"/>
    <property type="evidence" value="ECO:0007669"/>
    <property type="project" value="UniProtKB-KW"/>
</dbReference>
<dbReference type="InterPro" id="IPR017856">
    <property type="entry name" value="Integrase-like_N"/>
</dbReference>
<keyword evidence="9" id="KW-0863">Zinc-finger</keyword>
<evidence type="ECO:0000313" key="13">
    <source>
        <dbReference type="Proteomes" id="UP000575029"/>
    </source>
</evidence>
<accession>A0A7K6EJK9</accession>
<keyword evidence="9" id="KW-0862">Zinc</keyword>
<evidence type="ECO:0000256" key="1">
    <source>
        <dbReference type="ARBA" id="ARBA00012493"/>
    </source>
</evidence>
<dbReference type="SUPFAM" id="SSF46919">
    <property type="entry name" value="N-terminal Zn binding domain of HIV integrase"/>
    <property type="match status" value="1"/>
</dbReference>
<evidence type="ECO:0000256" key="9">
    <source>
        <dbReference type="PROSITE-ProRule" id="PRU00450"/>
    </source>
</evidence>
<evidence type="ECO:0000313" key="12">
    <source>
        <dbReference type="EMBL" id="NWV39344.1"/>
    </source>
</evidence>
<evidence type="ECO:0000259" key="11">
    <source>
        <dbReference type="PROSITE" id="PS50994"/>
    </source>
</evidence>
<keyword evidence="5" id="KW-0479">Metal-binding</keyword>
<dbReference type="Pfam" id="PF02022">
    <property type="entry name" value="Integrase_Zn"/>
    <property type="match status" value="1"/>
</dbReference>